<reference evidence="2 3" key="1">
    <citation type="submission" date="2023-11" db="EMBL/GenBank/DDBJ databases">
        <title>MicrobeMod: A computational toolkit for identifying prokaryotic methylation and restriction-modification with nanopore sequencing.</title>
        <authorList>
            <person name="Crits-Christoph A."/>
            <person name="Kang S.C."/>
            <person name="Lee H."/>
            <person name="Ostrov N."/>
        </authorList>
    </citation>
    <scope>NUCLEOTIDE SEQUENCE [LARGE SCALE GENOMIC DNA]</scope>
    <source>
        <strain evidence="2 3">ATCC 49870</strain>
    </source>
</reference>
<dbReference type="Pfam" id="PF01973">
    <property type="entry name" value="MptE-like"/>
    <property type="match status" value="1"/>
</dbReference>
<keyword evidence="3" id="KW-1185">Reference proteome</keyword>
<evidence type="ECO:0000259" key="1">
    <source>
        <dbReference type="Pfam" id="PF01973"/>
    </source>
</evidence>
<name>A0ABZ0Z037_9GAMM</name>
<accession>A0ABZ0Z037</accession>
<dbReference type="EMBL" id="CP140153">
    <property type="protein sequence ID" value="WQH17139.1"/>
    <property type="molecule type" value="Genomic_DNA"/>
</dbReference>
<feature type="domain" description="6-hydroxymethylpterin diphosphokinase MptE-like" evidence="1">
    <location>
        <begin position="211"/>
        <end position="364"/>
    </location>
</feature>
<sequence>MTPVERTSPANPDYLGSLESSREWLQTQHGDWILPSINARHFGSPRYATEDESKSHAQKVLAEHFGERLHQEDRLYIIIGSDSGQLLRFIREHAPMPRGSRWLVIEPNDVLLILRQNPVINTYCDDYVQLVAFDEWQEQATLLQLPAYFRIDGVRLEPSLGALDNTDPQYVELTAHLDAHLTAERFQTTAKLNVAPFIEPNILSAPNFQGGIDPFENLFVGQGVVIIAGGPSLDDQIDWIRENRLALFVIAVSRVSARLQDMGIMPDIVVTVDPFPISLTVSRQMFDFPAQTILMTSSHPYPAITNRWPYSLYCVGPLVPWEDTAVNDQHALPATGPTVTHMAAQLAVHMGFTEIVFCGLDLCHAPDGRTHAAGSSEASAGPIMDFSALPVTTNRGESTWTSPDYFAGIRAMAEIAGQSSSVRFVNPSANAAAIDDVEFVPLESISLPPTKFDRSSLDRIRQQTTRTDRETHLNSLAKSMETITEDMRKVANLAQLGLESNQAYFNLTHPARQKRHKRRMQAIDRLFEGRYRQAARLAQRAAKRAILRTALPHDFFELDRQQAENLAGRYYDAIREEARRLVSPLKLACNRIETRLLELREDVDSEELASRYREFEEPERIGWLETNRETTSGPQAERARLAYASSIETLLEKDRDRHRRKRSPRASLRQIERQFTSQKRQALASLAGSLEHHKEVDMARPYARYANGLLNELSGDLLAAADNHTKVVEQADPQQDAVLLEHALLRLSHINLEAAQSADALAILQTAATLNPTHWRLVARLALVENDAENGITALTRHLEHFPSDVRRIKQMVRLFVALQIPDGIDFCEQYLPYCSPTGRSELQEFLDQARVTLEMPPK</sequence>
<dbReference type="Proteomes" id="UP001327459">
    <property type="component" value="Chromosome"/>
</dbReference>
<dbReference type="PANTHER" id="PTHR41786">
    <property type="entry name" value="MOTILITY ACCESSORY FACTOR MAF"/>
    <property type="match status" value="1"/>
</dbReference>
<dbReference type="InterPro" id="IPR002826">
    <property type="entry name" value="MptE-like"/>
</dbReference>
<organism evidence="2 3">
    <name type="scientific">Guyparkeria halophila</name>
    <dbReference type="NCBI Taxonomy" id="47960"/>
    <lineage>
        <taxon>Bacteria</taxon>
        <taxon>Pseudomonadati</taxon>
        <taxon>Pseudomonadota</taxon>
        <taxon>Gammaproteobacteria</taxon>
        <taxon>Chromatiales</taxon>
        <taxon>Thioalkalibacteraceae</taxon>
        <taxon>Guyparkeria</taxon>
    </lineage>
</organism>
<gene>
    <name evidence="2" type="ORF">SR882_04340</name>
</gene>
<proteinExistence type="predicted"/>
<dbReference type="SUPFAM" id="SSF48452">
    <property type="entry name" value="TPR-like"/>
    <property type="match status" value="1"/>
</dbReference>
<evidence type="ECO:0000313" key="3">
    <source>
        <dbReference type="Proteomes" id="UP001327459"/>
    </source>
</evidence>
<protein>
    <submittedName>
        <fullName evidence="2">6-hydroxymethylpterin diphosphokinase MptE-like protein</fullName>
    </submittedName>
</protein>
<dbReference type="PANTHER" id="PTHR41786:SF1">
    <property type="entry name" value="6-HYDROXYMETHYLPTERIN DIPHOSPHOKINASE MPTE-LIKE DOMAIN-CONTAINING PROTEIN"/>
    <property type="match status" value="1"/>
</dbReference>
<dbReference type="RefSeq" id="WP_322522119.1">
    <property type="nucleotide sequence ID" value="NZ_CP140153.1"/>
</dbReference>
<dbReference type="InterPro" id="IPR011990">
    <property type="entry name" value="TPR-like_helical_dom_sf"/>
</dbReference>
<evidence type="ECO:0000313" key="2">
    <source>
        <dbReference type="EMBL" id="WQH17139.1"/>
    </source>
</evidence>